<protein>
    <recommendedName>
        <fullName evidence="3">Nicotinamide-nucleotide adenylyltransferase</fullName>
    </recommendedName>
</protein>
<dbReference type="EMBL" id="OD003760">
    <property type="protein sequence ID" value="CAD7408550.1"/>
    <property type="molecule type" value="Genomic_DNA"/>
</dbReference>
<dbReference type="PANTHER" id="PTHR12039">
    <property type="entry name" value="NICOTINAMIDE MONONUCLEOTIDE ADENYLYLTRANSFERASE"/>
    <property type="match status" value="1"/>
</dbReference>
<name>A0A7R9H747_TIMPO</name>
<organism evidence="2">
    <name type="scientific">Timema poppense</name>
    <name type="common">Walking stick</name>
    <dbReference type="NCBI Taxonomy" id="170557"/>
    <lineage>
        <taxon>Eukaryota</taxon>
        <taxon>Metazoa</taxon>
        <taxon>Ecdysozoa</taxon>
        <taxon>Arthropoda</taxon>
        <taxon>Hexapoda</taxon>
        <taxon>Insecta</taxon>
        <taxon>Pterygota</taxon>
        <taxon>Neoptera</taxon>
        <taxon>Polyneoptera</taxon>
        <taxon>Phasmatodea</taxon>
        <taxon>Timematodea</taxon>
        <taxon>Timematoidea</taxon>
        <taxon>Timematidae</taxon>
        <taxon>Timema</taxon>
    </lineage>
</organism>
<dbReference type="GO" id="GO:0000309">
    <property type="term" value="F:nicotinamide-nucleotide adenylyltransferase activity"/>
    <property type="evidence" value="ECO:0007669"/>
    <property type="project" value="TreeGrafter"/>
</dbReference>
<evidence type="ECO:0008006" key="3">
    <source>
        <dbReference type="Google" id="ProtNLM"/>
    </source>
</evidence>
<evidence type="ECO:0000313" key="2">
    <source>
        <dbReference type="EMBL" id="CAD7408550.1"/>
    </source>
</evidence>
<accession>A0A7R9H747</accession>
<reference evidence="2" key="1">
    <citation type="submission" date="2020-11" db="EMBL/GenBank/DDBJ databases">
        <authorList>
            <person name="Tran Van P."/>
        </authorList>
    </citation>
    <scope>NUCLEOTIDE SEQUENCE</scope>
</reference>
<dbReference type="GO" id="GO:0009435">
    <property type="term" value="P:NAD+ biosynthetic process"/>
    <property type="evidence" value="ECO:0007669"/>
    <property type="project" value="TreeGrafter"/>
</dbReference>
<dbReference type="Gene3D" id="3.40.50.620">
    <property type="entry name" value="HUPs"/>
    <property type="match status" value="2"/>
</dbReference>
<dbReference type="InterPro" id="IPR051182">
    <property type="entry name" value="Euk_NMN_adenylyltrnsfrase"/>
</dbReference>
<evidence type="ECO:0000256" key="1">
    <source>
        <dbReference type="SAM" id="MobiDB-lite"/>
    </source>
</evidence>
<dbReference type="GO" id="GO:0004515">
    <property type="term" value="F:nicotinate-nucleotide adenylyltransferase activity"/>
    <property type="evidence" value="ECO:0007669"/>
    <property type="project" value="TreeGrafter"/>
</dbReference>
<dbReference type="AlphaFoldDB" id="A0A7R9H747"/>
<dbReference type="InterPro" id="IPR014729">
    <property type="entry name" value="Rossmann-like_a/b/a_fold"/>
</dbReference>
<dbReference type="SUPFAM" id="SSF52374">
    <property type="entry name" value="Nucleotidylyl transferase"/>
    <property type="match status" value="2"/>
</dbReference>
<dbReference type="PANTHER" id="PTHR12039:SF0">
    <property type="entry name" value="NICOTINAMIDE-NUCLEOTIDE ADENYLYLTRANSFERASE"/>
    <property type="match status" value="1"/>
</dbReference>
<gene>
    <name evidence="2" type="ORF">TPSB3V08_LOCUS6415</name>
</gene>
<proteinExistence type="predicted"/>
<sequence>MGNPLNAPKLYFWVYPCVLIYALKFTHSDLITCIRVTLCWTVLIVEIARDHLQRTCYHTVIGGIISPVHDGYGKKDLESATHRCNMTRLALQSSDWIRLSEWECHQDTWSRTKVVMQYHQCPSGGFPRIPPHLVLCSVPLVASHGYPQHLVLCSVPLVASHGYPRTLSCVVSLWWLPTELCYEECRANNHGNRSMVPEPTELHPNHERHSKQASAARRAPLDPRRHDSQGRGSGPGEALVRRRPSRDRLELRGSGQTKTYITHSGGRMFQLATLAVDRRGDRGLNLGRIETIVGQHGLVVITRNGSNPYKFIYESDILTKYQNNIHIVTEWITNDVSSTKIRRALRRSESVKYLLVDPVIDYINKQGLYNTKETWHIHQITSECGTGCDSSSPADISVTNIH</sequence>
<feature type="region of interest" description="Disordered" evidence="1">
    <location>
        <begin position="195"/>
        <end position="258"/>
    </location>
</feature>
<feature type="compositionally biased region" description="Basic and acidic residues" evidence="1">
    <location>
        <begin position="219"/>
        <end position="229"/>
    </location>
</feature>